<reference evidence="1 2" key="1">
    <citation type="submission" date="2024-03" db="EMBL/GenBank/DDBJ databases">
        <authorList>
            <person name="Gkanogiannis A."/>
            <person name="Becerra Lopez-Lavalle L."/>
        </authorList>
    </citation>
    <scope>NUCLEOTIDE SEQUENCE [LARGE SCALE GENOMIC DNA]</scope>
</reference>
<organism evidence="1 2">
    <name type="scientific">Citrullus colocynthis</name>
    <name type="common">colocynth</name>
    <dbReference type="NCBI Taxonomy" id="252529"/>
    <lineage>
        <taxon>Eukaryota</taxon>
        <taxon>Viridiplantae</taxon>
        <taxon>Streptophyta</taxon>
        <taxon>Embryophyta</taxon>
        <taxon>Tracheophyta</taxon>
        <taxon>Spermatophyta</taxon>
        <taxon>Magnoliopsida</taxon>
        <taxon>eudicotyledons</taxon>
        <taxon>Gunneridae</taxon>
        <taxon>Pentapetalae</taxon>
        <taxon>rosids</taxon>
        <taxon>fabids</taxon>
        <taxon>Cucurbitales</taxon>
        <taxon>Cucurbitaceae</taxon>
        <taxon>Benincaseae</taxon>
        <taxon>Citrullus</taxon>
    </lineage>
</organism>
<gene>
    <name evidence="1" type="ORF">CITCOLO1_LOCUS19186</name>
</gene>
<evidence type="ECO:0000313" key="2">
    <source>
        <dbReference type="Proteomes" id="UP001642487"/>
    </source>
</evidence>
<dbReference type="EMBL" id="OZ021741">
    <property type="protein sequence ID" value="CAK9326825.1"/>
    <property type="molecule type" value="Genomic_DNA"/>
</dbReference>
<protein>
    <submittedName>
        <fullName evidence="1">Uncharacterized protein</fullName>
    </submittedName>
</protein>
<dbReference type="Proteomes" id="UP001642487">
    <property type="component" value="Chromosome 7"/>
</dbReference>
<name>A0ABP0Z7F7_9ROSI</name>
<sequence>MVVWSAGGIGKIVATRPFSLSLSFPRELELATPTLFLYVFLSSRVAPSSSPLRLTLPSPATAFLDLLVGDLE</sequence>
<accession>A0ABP0Z7F7</accession>
<keyword evidence="2" id="KW-1185">Reference proteome</keyword>
<proteinExistence type="predicted"/>
<evidence type="ECO:0000313" key="1">
    <source>
        <dbReference type="EMBL" id="CAK9326825.1"/>
    </source>
</evidence>